<proteinExistence type="predicted"/>
<evidence type="ECO:0000313" key="4">
    <source>
        <dbReference type="Proteomes" id="UP000738325"/>
    </source>
</evidence>
<keyword evidence="2" id="KW-1133">Transmembrane helix</keyword>
<dbReference type="OrthoDB" id="10676268at2759"/>
<feature type="region of interest" description="Disordered" evidence="1">
    <location>
        <begin position="1"/>
        <end position="27"/>
    </location>
</feature>
<keyword evidence="2" id="KW-0812">Transmembrane</keyword>
<sequence>MKSSSNAVTPSANNPGSTLHTGSIGGSFVPLTTPTSMLLPKPTSQGKVGACSNPASLGCSHTLPQNNTADLVVTAAAAAASSRSPASVDTGSNGRGDSVGAQSLGVAHPLASGPASRITGLGSSDTGNGGSGATQAMISIGVVAGIGVLAVGVIVLRRMRGRWRGGSDDHEYDGHASDGGRKTKKMTRKSDQHIGLGSFNSTKGGVTESRQPEQFWNP</sequence>
<keyword evidence="2" id="KW-0472">Membrane</keyword>
<accession>A0A9P6UYB1</accession>
<feature type="compositionally biased region" description="Basic and acidic residues" evidence="1">
    <location>
        <begin position="165"/>
        <end position="181"/>
    </location>
</feature>
<organism evidence="3 4">
    <name type="scientific">Dissophora globulifera</name>
    <dbReference type="NCBI Taxonomy" id="979702"/>
    <lineage>
        <taxon>Eukaryota</taxon>
        <taxon>Fungi</taxon>
        <taxon>Fungi incertae sedis</taxon>
        <taxon>Mucoromycota</taxon>
        <taxon>Mortierellomycotina</taxon>
        <taxon>Mortierellomycetes</taxon>
        <taxon>Mortierellales</taxon>
        <taxon>Mortierellaceae</taxon>
        <taxon>Dissophora</taxon>
    </lineage>
</organism>
<dbReference type="Proteomes" id="UP000738325">
    <property type="component" value="Unassembled WGS sequence"/>
</dbReference>
<feature type="region of interest" description="Disordered" evidence="1">
    <location>
        <begin position="82"/>
        <end position="127"/>
    </location>
</feature>
<keyword evidence="4" id="KW-1185">Reference proteome</keyword>
<feature type="transmembrane region" description="Helical" evidence="2">
    <location>
        <begin position="136"/>
        <end position="156"/>
    </location>
</feature>
<feature type="compositionally biased region" description="Polar residues" evidence="1">
    <location>
        <begin position="1"/>
        <end position="21"/>
    </location>
</feature>
<comment type="caution">
    <text evidence="3">The sequence shown here is derived from an EMBL/GenBank/DDBJ whole genome shotgun (WGS) entry which is preliminary data.</text>
</comment>
<evidence type="ECO:0000313" key="3">
    <source>
        <dbReference type="EMBL" id="KAG0325727.1"/>
    </source>
</evidence>
<evidence type="ECO:0000256" key="2">
    <source>
        <dbReference type="SAM" id="Phobius"/>
    </source>
</evidence>
<reference evidence="3" key="1">
    <citation type="journal article" date="2020" name="Fungal Divers.">
        <title>Resolving the Mortierellaceae phylogeny through synthesis of multi-gene phylogenetics and phylogenomics.</title>
        <authorList>
            <person name="Vandepol N."/>
            <person name="Liber J."/>
            <person name="Desiro A."/>
            <person name="Na H."/>
            <person name="Kennedy M."/>
            <person name="Barry K."/>
            <person name="Grigoriev I.V."/>
            <person name="Miller A.N."/>
            <person name="O'Donnell K."/>
            <person name="Stajich J.E."/>
            <person name="Bonito G."/>
        </authorList>
    </citation>
    <scope>NUCLEOTIDE SEQUENCE</scope>
    <source>
        <strain evidence="3">REB-010B</strain>
    </source>
</reference>
<feature type="compositionally biased region" description="Polar residues" evidence="1">
    <location>
        <begin position="198"/>
        <end position="218"/>
    </location>
</feature>
<evidence type="ECO:0000256" key="1">
    <source>
        <dbReference type="SAM" id="MobiDB-lite"/>
    </source>
</evidence>
<name>A0A9P6UYB1_9FUNG</name>
<gene>
    <name evidence="3" type="ORF">BGZ99_000247</name>
</gene>
<dbReference type="AlphaFoldDB" id="A0A9P6UYB1"/>
<protein>
    <submittedName>
        <fullName evidence="3">Uncharacterized protein</fullName>
    </submittedName>
</protein>
<feature type="region of interest" description="Disordered" evidence="1">
    <location>
        <begin position="163"/>
        <end position="218"/>
    </location>
</feature>
<dbReference type="EMBL" id="JAAAIP010000103">
    <property type="protein sequence ID" value="KAG0325727.1"/>
    <property type="molecule type" value="Genomic_DNA"/>
</dbReference>